<dbReference type="InterPro" id="IPR050772">
    <property type="entry name" value="Hydratase-Decarb/MhpD_sf"/>
</dbReference>
<dbReference type="GO" id="GO:0005737">
    <property type="term" value="C:cytoplasm"/>
    <property type="evidence" value="ECO:0007669"/>
    <property type="project" value="TreeGrafter"/>
</dbReference>
<dbReference type="OMA" id="GSRFPFY"/>
<name>A0A0N1I7W6_LEPSE</name>
<dbReference type="VEuPathDB" id="TriTrypDB:Lsey_0042_0220"/>
<accession>A0A0N1I7W6</accession>
<evidence type="ECO:0000313" key="3">
    <source>
        <dbReference type="Proteomes" id="UP000038009"/>
    </source>
</evidence>
<dbReference type="PANTHER" id="PTHR30143:SF0">
    <property type="entry name" value="2-KETO-4-PENTENOATE HYDRATASE"/>
    <property type="match status" value="1"/>
</dbReference>
<gene>
    <name evidence="2" type="ORF">ABL78_2175</name>
</gene>
<dbReference type="Gene3D" id="3.90.850.10">
    <property type="entry name" value="Fumarylacetoacetase-like, C-terminal domain"/>
    <property type="match status" value="1"/>
</dbReference>
<feature type="signal peptide" evidence="1">
    <location>
        <begin position="1"/>
        <end position="16"/>
    </location>
</feature>
<keyword evidence="1" id="KW-0732">Signal</keyword>
<dbReference type="OrthoDB" id="270211at2759"/>
<dbReference type="SUPFAM" id="SSF56529">
    <property type="entry name" value="FAH"/>
    <property type="match status" value="1"/>
</dbReference>
<dbReference type="InterPro" id="IPR036663">
    <property type="entry name" value="Fumarylacetoacetase_C_sf"/>
</dbReference>
<evidence type="ECO:0000256" key="1">
    <source>
        <dbReference type="SAM" id="SignalP"/>
    </source>
</evidence>
<organism evidence="2 3">
    <name type="scientific">Leptomonas seymouri</name>
    <dbReference type="NCBI Taxonomy" id="5684"/>
    <lineage>
        <taxon>Eukaryota</taxon>
        <taxon>Discoba</taxon>
        <taxon>Euglenozoa</taxon>
        <taxon>Kinetoplastea</taxon>
        <taxon>Metakinetoplastina</taxon>
        <taxon>Trypanosomatida</taxon>
        <taxon>Trypanosomatidae</taxon>
        <taxon>Leishmaniinae</taxon>
        <taxon>Leptomonas</taxon>
    </lineage>
</organism>
<dbReference type="PANTHER" id="PTHR30143">
    <property type="entry name" value="ACID HYDRATASE"/>
    <property type="match status" value="1"/>
</dbReference>
<sequence>MHRSLRLLAVAQASVAAYVDYLQQVDKELLSLYDIFPKTNAMEDVIKFHSSLCAIMEENALPLVGIKVLPPSSEAVMALRGTRAVCVPVFSNMFQRGATSIKKDRLQYVEATICLEMARLLDECDTVDSAVANTVSFSPGIEVNGSRFPFYAPTLTALACDLTGCVNVVKGKDIPMSNEEKLNIVHHRFVLTHNQEPVQVGGGKHCMDTPFAAVVAAAEYVRAMKAPRKRNLYVFCGGVCSRTPVQAGTYAFEWGRLGRQTYSVLP</sequence>
<dbReference type="GO" id="GO:0008684">
    <property type="term" value="F:2-oxopent-4-enoate hydratase activity"/>
    <property type="evidence" value="ECO:0007669"/>
    <property type="project" value="TreeGrafter"/>
</dbReference>
<reference evidence="2 3" key="1">
    <citation type="journal article" date="2015" name="PLoS Pathog.">
        <title>Leptomonas seymouri: Adaptations to the Dixenous Life Cycle Analyzed by Genome Sequencing, Transcriptome Profiling and Co-infection with Leishmania donovani.</title>
        <authorList>
            <person name="Kraeva N."/>
            <person name="Butenko A."/>
            <person name="Hlavacova J."/>
            <person name="Kostygov A."/>
            <person name="Myskova J."/>
            <person name="Grybchuk D."/>
            <person name="Lestinova T."/>
            <person name="Votypka J."/>
            <person name="Volf P."/>
            <person name="Opperdoes F."/>
            <person name="Flegontov P."/>
            <person name="Lukes J."/>
            <person name="Yurchenko V."/>
        </authorList>
    </citation>
    <scope>NUCLEOTIDE SEQUENCE [LARGE SCALE GENOMIC DNA]</scope>
    <source>
        <strain evidence="2 3">ATCC 30220</strain>
    </source>
</reference>
<dbReference type="AlphaFoldDB" id="A0A0N1I7W6"/>
<proteinExistence type="predicted"/>
<evidence type="ECO:0000313" key="2">
    <source>
        <dbReference type="EMBL" id="KPI88715.1"/>
    </source>
</evidence>
<comment type="caution">
    <text evidence="2">The sequence shown here is derived from an EMBL/GenBank/DDBJ whole genome shotgun (WGS) entry which is preliminary data.</text>
</comment>
<feature type="chain" id="PRO_5005873751" evidence="1">
    <location>
        <begin position="17"/>
        <end position="266"/>
    </location>
</feature>
<protein>
    <submittedName>
        <fullName evidence="2">Uncharacterized protein</fullName>
    </submittedName>
</protein>
<dbReference type="Proteomes" id="UP000038009">
    <property type="component" value="Unassembled WGS sequence"/>
</dbReference>
<keyword evidence="3" id="KW-1185">Reference proteome</keyword>
<dbReference type="EMBL" id="LJSK01000042">
    <property type="protein sequence ID" value="KPI88715.1"/>
    <property type="molecule type" value="Genomic_DNA"/>
</dbReference>